<evidence type="ECO:0008006" key="3">
    <source>
        <dbReference type="Google" id="ProtNLM"/>
    </source>
</evidence>
<dbReference type="RefSeq" id="YP_009006098.1">
    <property type="nucleotide sequence ID" value="NC_023568.1"/>
</dbReference>
<reference evidence="1 2" key="1">
    <citation type="submission" date="2012-11" db="EMBL/GenBank/DDBJ databases">
        <title>Comeplete Genome Sequence Of a Novel Gaint Bacteriophage VH7D that Infects Vibrio harveyi.</title>
        <authorList>
            <person name="Luo Z."/>
            <person name="Yu Y."/>
        </authorList>
    </citation>
    <scope>NUCLEOTIDE SEQUENCE [LARGE SCALE GENOMIC DNA]</scope>
</reference>
<sequence length="177" mass="20478">MKTMNLSEREEELRSLSIEHVDDEVAVTVSCAGMLNYYTVCPSEFKDFLDNHEGTAYVAFEWHNMPCDLQDEELDFDGLLAWFNLDEQEREICEALYNNNVCMSFEDAAEKISDCWVFEGTSEDYARHVTSELMGIRLEDMPVIVSSNINWRDVFIDLDAEGNIYEIGRDKYLTVHG</sequence>
<organism evidence="1 2">
    <name type="scientific">Vibrio phage VH7D</name>
    <dbReference type="NCBI Taxonomy" id="1262539"/>
    <lineage>
        <taxon>Viruses</taxon>
        <taxon>Duplodnaviria</taxon>
        <taxon>Heunggongvirae</taxon>
        <taxon>Uroviricota</taxon>
        <taxon>Caudoviricetes</taxon>
        <taxon>Pantevenvirales</taxon>
        <taxon>Straboviridae</taxon>
        <taxon>Schizotequatrovirus</taxon>
        <taxon>Schizotequatrovirus vh7d</taxon>
    </lineage>
</organism>
<evidence type="ECO:0000313" key="1">
    <source>
        <dbReference type="EMBL" id="AGB06811.1"/>
    </source>
</evidence>
<accession>V9LZ73</accession>
<proteinExistence type="predicted"/>
<keyword evidence="2" id="KW-1185">Reference proteome</keyword>
<dbReference type="Proteomes" id="UP000018884">
    <property type="component" value="Segment"/>
</dbReference>
<dbReference type="KEGG" id="vg:18499730"/>
<dbReference type="GeneID" id="18499730"/>
<evidence type="ECO:0000313" key="2">
    <source>
        <dbReference type="Proteomes" id="UP000018884"/>
    </source>
</evidence>
<protein>
    <recommendedName>
        <fullName evidence="3">Antirestriction protein</fullName>
    </recommendedName>
</protein>
<dbReference type="EMBL" id="KC131129">
    <property type="protein sequence ID" value="AGB06811.1"/>
    <property type="molecule type" value="Genomic_DNA"/>
</dbReference>
<name>V9LZ73_9CAUD</name>